<accession>A0ABV5WZ92</accession>
<comment type="caution">
    <text evidence="2">The sequence shown here is derived from an EMBL/GenBank/DDBJ whole genome shotgun (WGS) entry which is preliminary data.</text>
</comment>
<reference evidence="2 3" key="1">
    <citation type="submission" date="2024-09" db="EMBL/GenBank/DDBJ databases">
        <authorList>
            <person name="Sun Q."/>
            <person name="Mori K."/>
        </authorList>
    </citation>
    <scope>NUCLEOTIDE SEQUENCE [LARGE SCALE GENOMIC DNA]</scope>
    <source>
        <strain evidence="2 3">JCM 11683</strain>
    </source>
</reference>
<name>A0ABV5WZ92_9MICO</name>
<feature type="transmembrane region" description="Helical" evidence="1">
    <location>
        <begin position="36"/>
        <end position="55"/>
    </location>
</feature>
<keyword evidence="1" id="KW-0812">Transmembrane</keyword>
<gene>
    <name evidence="2" type="ORF">ACFFN1_03650</name>
</gene>
<proteinExistence type="predicted"/>
<evidence type="ECO:0000313" key="3">
    <source>
        <dbReference type="Proteomes" id="UP001589707"/>
    </source>
</evidence>
<sequence length="75" mass="8202">MTWLRNASPGTLMTLGLLVMVGMLLVREFVPSGPVTWVALAGGVLALAFIIPAYIRALLSRRPDREDSPNPEEPR</sequence>
<dbReference type="Proteomes" id="UP001589707">
    <property type="component" value="Unassembled WGS sequence"/>
</dbReference>
<evidence type="ECO:0000313" key="2">
    <source>
        <dbReference type="EMBL" id="MFB9775510.1"/>
    </source>
</evidence>
<evidence type="ECO:0000256" key="1">
    <source>
        <dbReference type="SAM" id="Phobius"/>
    </source>
</evidence>
<dbReference type="EMBL" id="JBHMAU010000028">
    <property type="protein sequence ID" value="MFB9775510.1"/>
    <property type="molecule type" value="Genomic_DNA"/>
</dbReference>
<keyword evidence="3" id="KW-1185">Reference proteome</keyword>
<protein>
    <submittedName>
        <fullName evidence="2">Uncharacterized protein</fullName>
    </submittedName>
</protein>
<organism evidence="2 3">
    <name type="scientific">Brevibacterium otitidis</name>
    <dbReference type="NCBI Taxonomy" id="53364"/>
    <lineage>
        <taxon>Bacteria</taxon>
        <taxon>Bacillati</taxon>
        <taxon>Actinomycetota</taxon>
        <taxon>Actinomycetes</taxon>
        <taxon>Micrococcales</taxon>
        <taxon>Brevibacteriaceae</taxon>
        <taxon>Brevibacterium</taxon>
    </lineage>
</organism>
<feature type="transmembrane region" description="Helical" evidence="1">
    <location>
        <begin position="12"/>
        <end position="30"/>
    </location>
</feature>
<keyword evidence="1" id="KW-1133">Transmembrane helix</keyword>
<keyword evidence="1" id="KW-0472">Membrane</keyword>
<dbReference type="RefSeq" id="WP_376838706.1">
    <property type="nucleotide sequence ID" value="NZ_JBHMAU010000028.1"/>
</dbReference>